<evidence type="ECO:0000256" key="3">
    <source>
        <dbReference type="ARBA" id="ARBA00022737"/>
    </source>
</evidence>
<dbReference type="InterPro" id="IPR016024">
    <property type="entry name" value="ARM-type_fold"/>
</dbReference>
<dbReference type="InterPro" id="IPR011989">
    <property type="entry name" value="ARM-like"/>
</dbReference>
<feature type="repeat" description="ARM" evidence="5">
    <location>
        <begin position="202"/>
        <end position="230"/>
    </location>
</feature>
<keyword evidence="2" id="KW-0813">Transport</keyword>
<dbReference type="AlphaFoldDB" id="A0A2Z6NAR1"/>
<comment type="similarity">
    <text evidence="1">Belongs to the importin alpha family.</text>
</comment>
<proteinExistence type="inferred from homology"/>
<dbReference type="SUPFAM" id="SSF48371">
    <property type="entry name" value="ARM repeat"/>
    <property type="match status" value="1"/>
</dbReference>
<dbReference type="GO" id="GO:0015031">
    <property type="term" value="P:protein transport"/>
    <property type="evidence" value="ECO:0007669"/>
    <property type="project" value="UniProtKB-KW"/>
</dbReference>
<accession>A0A2Z6NAR1</accession>
<evidence type="ECO:0000256" key="5">
    <source>
        <dbReference type="PROSITE-ProRule" id="PRU00259"/>
    </source>
</evidence>
<reference evidence="7" key="1">
    <citation type="journal article" date="2017" name="Front. Plant Sci.">
        <title>Climate Clever Clovers: New Paradigm to Reduce the Environmental Footprint of Ruminants by Breeding Low Methanogenic Forages Utilizing Haplotype Variation.</title>
        <authorList>
            <person name="Kaur P."/>
            <person name="Appels R."/>
            <person name="Bayer P.E."/>
            <person name="Keeble-Gagnere G."/>
            <person name="Wang J."/>
            <person name="Hirakawa H."/>
            <person name="Shirasawa K."/>
            <person name="Vercoe P."/>
            <person name="Stefanova K."/>
            <person name="Durmic Z."/>
            <person name="Nichols P."/>
            <person name="Revell C."/>
            <person name="Isobe S.N."/>
            <person name="Edwards D."/>
            <person name="Erskine W."/>
        </authorList>
    </citation>
    <scope>NUCLEOTIDE SEQUENCE [LARGE SCALE GENOMIC DNA]</scope>
    <source>
        <strain evidence="7">cv. Daliak</strain>
    </source>
</reference>
<dbReference type="InterPro" id="IPR000225">
    <property type="entry name" value="Armadillo"/>
</dbReference>
<gene>
    <name evidence="6" type="ORF">TSUD_66690</name>
</gene>
<dbReference type="PROSITE" id="PS50176">
    <property type="entry name" value="ARM_REPEAT"/>
    <property type="match status" value="3"/>
</dbReference>
<evidence type="ECO:0000256" key="1">
    <source>
        <dbReference type="ARBA" id="ARBA00010394"/>
    </source>
</evidence>
<dbReference type="SMART" id="SM00185">
    <property type="entry name" value="ARM"/>
    <property type="match status" value="4"/>
</dbReference>
<evidence type="ECO:0000256" key="2">
    <source>
        <dbReference type="ARBA" id="ARBA00022448"/>
    </source>
</evidence>
<organism evidence="6 7">
    <name type="scientific">Trifolium subterraneum</name>
    <name type="common">Subterranean clover</name>
    <dbReference type="NCBI Taxonomy" id="3900"/>
    <lineage>
        <taxon>Eukaryota</taxon>
        <taxon>Viridiplantae</taxon>
        <taxon>Streptophyta</taxon>
        <taxon>Embryophyta</taxon>
        <taxon>Tracheophyta</taxon>
        <taxon>Spermatophyta</taxon>
        <taxon>Magnoliopsida</taxon>
        <taxon>eudicotyledons</taxon>
        <taxon>Gunneridae</taxon>
        <taxon>Pentapetalae</taxon>
        <taxon>rosids</taxon>
        <taxon>fabids</taxon>
        <taxon>Fabales</taxon>
        <taxon>Fabaceae</taxon>
        <taxon>Papilionoideae</taxon>
        <taxon>50 kb inversion clade</taxon>
        <taxon>NPAAA clade</taxon>
        <taxon>Hologalegina</taxon>
        <taxon>IRL clade</taxon>
        <taxon>Trifolieae</taxon>
        <taxon>Trifolium</taxon>
    </lineage>
</organism>
<dbReference type="EMBL" id="DF973539">
    <property type="protein sequence ID" value="GAU33882.1"/>
    <property type="molecule type" value="Genomic_DNA"/>
</dbReference>
<keyword evidence="4" id="KW-0653">Protein transport</keyword>
<dbReference type="PANTHER" id="PTHR23316">
    <property type="entry name" value="IMPORTIN ALPHA"/>
    <property type="match status" value="1"/>
</dbReference>
<dbReference type="Pfam" id="PF00514">
    <property type="entry name" value="Arm"/>
    <property type="match status" value="5"/>
</dbReference>
<evidence type="ECO:0008006" key="8">
    <source>
        <dbReference type="Google" id="ProtNLM"/>
    </source>
</evidence>
<feature type="repeat" description="ARM" evidence="5">
    <location>
        <begin position="53"/>
        <end position="96"/>
    </location>
</feature>
<name>A0A2Z6NAR1_TRISU</name>
<evidence type="ECO:0000256" key="4">
    <source>
        <dbReference type="ARBA" id="ARBA00022927"/>
    </source>
</evidence>
<feature type="repeat" description="ARM" evidence="5">
    <location>
        <begin position="96"/>
        <end position="126"/>
    </location>
</feature>
<evidence type="ECO:0000313" key="7">
    <source>
        <dbReference type="Proteomes" id="UP000242715"/>
    </source>
</evidence>
<evidence type="ECO:0000313" key="6">
    <source>
        <dbReference type="EMBL" id="GAU33882.1"/>
    </source>
</evidence>
<protein>
    <recommendedName>
        <fullName evidence="8">IBB domain-containing protein</fullName>
    </recommendedName>
</protein>
<dbReference type="Gene3D" id="1.25.10.10">
    <property type="entry name" value="Leucine-rich Repeat Variant"/>
    <property type="match status" value="2"/>
</dbReference>
<dbReference type="Proteomes" id="UP000242715">
    <property type="component" value="Unassembled WGS sequence"/>
</dbReference>
<sequence>MTLPPNKIESLPAMVADVCSNDASAQLKATTLFREILIKEERNLQIEEIIQSGVVPRFVEFIVREDMPELQIEAAWALTNLASGTSENTKVVIDHGAVPQFVALLNSPNNEVRDQVRPALPVLRRLILSRDQEVLTNASWALSYLSDSTNDKIQEIIEADVYNRLVQLLHHPSASVLIPAVRTVGNIVTGDDMQTQAVIEAGLVAPLVSLLQSAEFDIKKEAAWAITNATSGGTHEQIKCWGGSVPLIGIKSGGSVIAPCVQIQSGLVSIVVNEVLGRVSSANRDQVWRVSHRTLCPDTVWSNVHCCQ</sequence>
<dbReference type="OrthoDB" id="29145at2759"/>
<keyword evidence="7" id="KW-1185">Reference proteome</keyword>
<keyword evidence="3" id="KW-0677">Repeat</keyword>